<gene>
    <name evidence="1" type="ORF">NP233_g10680</name>
</gene>
<name>A0AAD5VIU7_9AGAR</name>
<sequence length="260" mass="29125">MNHSKIRVSITLPKEHVVAGRYVIGEMEGECMSDKLGIGITMVEFFGLQGPSLPPSNAVYEYTLPGDLELPEDYYKSKRGHPTSLFPDHTSFLISCLDKLCQWARKGSLQNLWKRQYMLERPQTTRHGCGWIWTYESRKAEEGENGQFWMPGRLIGGLLITGESACVELQVKNHSSQKIQYGTNARTSPTIYTILTVHFKGAEYTLPTGDEGVAHLVFNIPQIVKAVRDGRYEGDAGQAERTKEAPFSIQAVVEVKVAMV</sequence>
<dbReference type="Proteomes" id="UP001213000">
    <property type="component" value="Unassembled WGS sequence"/>
</dbReference>
<accession>A0AAD5VIU7</accession>
<keyword evidence="2" id="KW-1185">Reference proteome</keyword>
<proteinExistence type="predicted"/>
<reference evidence="1" key="1">
    <citation type="submission" date="2022-07" db="EMBL/GenBank/DDBJ databases">
        <title>Genome Sequence of Leucocoprinus birnbaumii.</title>
        <authorList>
            <person name="Buettner E."/>
        </authorList>
    </citation>
    <scope>NUCLEOTIDE SEQUENCE</scope>
    <source>
        <strain evidence="1">VT141</strain>
    </source>
</reference>
<organism evidence="1 2">
    <name type="scientific">Leucocoprinus birnbaumii</name>
    <dbReference type="NCBI Taxonomy" id="56174"/>
    <lineage>
        <taxon>Eukaryota</taxon>
        <taxon>Fungi</taxon>
        <taxon>Dikarya</taxon>
        <taxon>Basidiomycota</taxon>
        <taxon>Agaricomycotina</taxon>
        <taxon>Agaricomycetes</taxon>
        <taxon>Agaricomycetidae</taxon>
        <taxon>Agaricales</taxon>
        <taxon>Agaricineae</taxon>
        <taxon>Agaricaceae</taxon>
        <taxon>Leucocoprinus</taxon>
    </lineage>
</organism>
<dbReference type="EMBL" id="JANIEX010001128">
    <property type="protein sequence ID" value="KAJ3560680.1"/>
    <property type="molecule type" value="Genomic_DNA"/>
</dbReference>
<comment type="caution">
    <text evidence="1">The sequence shown here is derived from an EMBL/GenBank/DDBJ whole genome shotgun (WGS) entry which is preliminary data.</text>
</comment>
<evidence type="ECO:0000313" key="2">
    <source>
        <dbReference type="Proteomes" id="UP001213000"/>
    </source>
</evidence>
<evidence type="ECO:0000313" key="1">
    <source>
        <dbReference type="EMBL" id="KAJ3560680.1"/>
    </source>
</evidence>
<dbReference type="AlphaFoldDB" id="A0AAD5VIU7"/>
<protein>
    <submittedName>
        <fullName evidence="1">Uncharacterized protein</fullName>
    </submittedName>
</protein>